<feature type="binding site" evidence="7 10">
    <location>
        <position position="285"/>
    </location>
    <ligand>
        <name>Mg(2+)</name>
        <dbReference type="ChEBI" id="CHEBI:18420"/>
    </ligand>
</feature>
<evidence type="ECO:0000256" key="8">
    <source>
        <dbReference type="PIRNR" id="PIRNR000485"/>
    </source>
</evidence>
<evidence type="ECO:0000256" key="7">
    <source>
        <dbReference type="HAMAP-Rule" id="MF_01931"/>
    </source>
</evidence>
<keyword evidence="7 10" id="KW-0479">Metal-binding</keyword>
<dbReference type="EC" id="2.4.2.14" evidence="7"/>
<reference evidence="13 14" key="1">
    <citation type="journal article" date="2016" name="Nat. Commun.">
        <title>Thousands of microbial genomes shed light on interconnected biogeochemical processes in an aquifer system.</title>
        <authorList>
            <person name="Anantharaman K."/>
            <person name="Brown C.T."/>
            <person name="Hug L.A."/>
            <person name="Sharon I."/>
            <person name="Castelle C.J."/>
            <person name="Probst A.J."/>
            <person name="Thomas B.C."/>
            <person name="Singh A."/>
            <person name="Wilkins M.J."/>
            <person name="Karaoz U."/>
            <person name="Brodie E.L."/>
            <person name="Williams K.H."/>
            <person name="Hubbard S.S."/>
            <person name="Banfield J.F."/>
        </authorList>
    </citation>
    <scope>NUCLEOTIDE SEQUENCE [LARGE SCALE GENOMIC DNA]</scope>
</reference>
<dbReference type="InterPro" id="IPR000836">
    <property type="entry name" value="PRTase_dom"/>
</dbReference>
<keyword evidence="7 10" id="KW-0460">Magnesium</keyword>
<evidence type="ECO:0000256" key="4">
    <source>
        <dbReference type="ARBA" id="ARBA00022679"/>
    </source>
</evidence>
<dbReference type="PROSITE" id="PS51278">
    <property type="entry name" value="GATASE_TYPE_2"/>
    <property type="match status" value="1"/>
</dbReference>
<keyword evidence="3 7" id="KW-0328">Glycosyltransferase</keyword>
<feature type="binding site" evidence="7 11">
    <location>
        <position position="238"/>
    </location>
    <ligand>
        <name>[4Fe-4S] cluster</name>
        <dbReference type="ChEBI" id="CHEBI:49883"/>
    </ligand>
</feature>
<dbReference type="EMBL" id="MFFM01000020">
    <property type="protein sequence ID" value="OGF13379.1"/>
    <property type="molecule type" value="Genomic_DNA"/>
</dbReference>
<proteinExistence type="inferred from homology"/>
<accession>A0A1F5RG22</accession>
<dbReference type="PANTHER" id="PTHR11907">
    <property type="entry name" value="AMIDOPHOSPHORIBOSYLTRANSFERASE"/>
    <property type="match status" value="1"/>
</dbReference>
<organism evidence="13 14">
    <name type="scientific">Candidatus Edwardsbacteria bacterium GWF2_54_11</name>
    <dbReference type="NCBI Taxonomy" id="1817851"/>
    <lineage>
        <taxon>Bacteria</taxon>
        <taxon>Candidatus Edwardsiibacteriota</taxon>
    </lineage>
</organism>
<feature type="active site" description="Nucleophile" evidence="7 9">
    <location>
        <position position="2"/>
    </location>
</feature>
<dbReference type="NCBIfam" id="TIGR01134">
    <property type="entry name" value="purF"/>
    <property type="match status" value="1"/>
</dbReference>
<dbReference type="InterPro" id="IPR017932">
    <property type="entry name" value="GATase_2_dom"/>
</dbReference>
<dbReference type="Gene3D" id="3.60.20.10">
    <property type="entry name" value="Glutamine Phosphoribosylpyrophosphate, subunit 1, domain 1"/>
    <property type="match status" value="1"/>
</dbReference>
<feature type="domain" description="Glutamine amidotransferase type-2" evidence="12">
    <location>
        <begin position="2"/>
        <end position="222"/>
    </location>
</feature>
<dbReference type="GO" id="GO:0051539">
    <property type="term" value="F:4 iron, 4 sulfur cluster binding"/>
    <property type="evidence" value="ECO:0007669"/>
    <property type="project" value="UniProtKB-KW"/>
</dbReference>
<dbReference type="SUPFAM" id="SSF53271">
    <property type="entry name" value="PRTase-like"/>
    <property type="match status" value="1"/>
</dbReference>
<comment type="cofactor">
    <cofactor evidence="7 10">
        <name>Mg(2+)</name>
        <dbReference type="ChEBI" id="CHEBI:18420"/>
    </cofactor>
    <text evidence="7 10">Binds 1 Mg(2+) ion per subunit.</text>
</comment>
<feature type="binding site" evidence="7 11">
    <location>
        <position position="384"/>
    </location>
    <ligand>
        <name>[4Fe-4S] cluster</name>
        <dbReference type="ChEBI" id="CHEBI:49883"/>
    </ligand>
</feature>
<evidence type="ECO:0000256" key="10">
    <source>
        <dbReference type="PIRSR" id="PIRSR000485-2"/>
    </source>
</evidence>
<comment type="cofactor">
    <cofactor evidence="7 11">
        <name>[4Fe-4S] cluster</name>
        <dbReference type="ChEBI" id="CHEBI:49883"/>
    </cofactor>
    <text evidence="7 11">Binds 1 [4Fe-4S] cluster per subunit.</text>
</comment>
<evidence type="ECO:0000256" key="5">
    <source>
        <dbReference type="ARBA" id="ARBA00022755"/>
    </source>
</evidence>
<comment type="pathway">
    <text evidence="1 7 8">Purine metabolism; IMP biosynthesis via de novo pathway; N(1)-(5-phospho-D-ribosyl)glycinamide from 5-phospho-alpha-D-ribose 1-diphosphate: step 1/2.</text>
</comment>
<dbReference type="Pfam" id="PF13522">
    <property type="entry name" value="GATase_6"/>
    <property type="match status" value="1"/>
</dbReference>
<evidence type="ECO:0000256" key="6">
    <source>
        <dbReference type="ARBA" id="ARBA00022962"/>
    </source>
</evidence>
<evidence type="ECO:0000313" key="13">
    <source>
        <dbReference type="EMBL" id="OGF13379.1"/>
    </source>
</evidence>
<dbReference type="HAMAP" id="MF_01931">
    <property type="entry name" value="PurF"/>
    <property type="match status" value="1"/>
</dbReference>
<evidence type="ECO:0000256" key="11">
    <source>
        <dbReference type="PIRSR" id="PIRSR000485-3"/>
    </source>
</evidence>
<dbReference type="InterPro" id="IPR029055">
    <property type="entry name" value="Ntn_hydrolases_N"/>
</dbReference>
<dbReference type="Proteomes" id="UP000177230">
    <property type="component" value="Unassembled WGS sequence"/>
</dbReference>
<protein>
    <recommendedName>
        <fullName evidence="7">Amidophosphoribosyltransferase</fullName>
        <shortName evidence="7">ATase</shortName>
        <ecNumber evidence="7">2.4.2.14</ecNumber>
    </recommendedName>
    <alternativeName>
        <fullName evidence="7">Glutamine phosphoribosylpyrophosphate amidotransferase</fullName>
        <shortName evidence="7">GPATase</shortName>
    </alternativeName>
</protein>
<keyword evidence="7" id="KW-0004">4Fe-4S</keyword>
<dbReference type="AlphaFoldDB" id="A0A1F5RG22"/>
<evidence type="ECO:0000256" key="1">
    <source>
        <dbReference type="ARBA" id="ARBA00005209"/>
    </source>
</evidence>
<dbReference type="GO" id="GO:0004044">
    <property type="term" value="F:amidophosphoribosyltransferase activity"/>
    <property type="evidence" value="ECO:0007669"/>
    <property type="project" value="UniProtKB-UniRule"/>
</dbReference>
<dbReference type="InterPro" id="IPR029057">
    <property type="entry name" value="PRTase-like"/>
</dbReference>
<feature type="binding site" evidence="7 10">
    <location>
        <position position="347"/>
    </location>
    <ligand>
        <name>Mg(2+)</name>
        <dbReference type="ChEBI" id="CHEBI:18420"/>
    </ligand>
</feature>
<dbReference type="UniPathway" id="UPA00074">
    <property type="reaction ID" value="UER00124"/>
</dbReference>
<keyword evidence="4 7" id="KW-0808">Transferase</keyword>
<name>A0A1F5RG22_9BACT</name>
<keyword evidence="6 7" id="KW-0315">Glutamine amidotransferase</keyword>
<evidence type="ECO:0000259" key="12">
    <source>
        <dbReference type="PROSITE" id="PS51278"/>
    </source>
</evidence>
<evidence type="ECO:0000313" key="14">
    <source>
        <dbReference type="Proteomes" id="UP000177230"/>
    </source>
</evidence>
<dbReference type="SUPFAM" id="SSF56235">
    <property type="entry name" value="N-terminal nucleophile aminohydrolases (Ntn hydrolases)"/>
    <property type="match status" value="1"/>
</dbReference>
<evidence type="ECO:0000256" key="3">
    <source>
        <dbReference type="ARBA" id="ARBA00022676"/>
    </source>
</evidence>
<comment type="catalytic activity">
    <reaction evidence="7 8">
        <text>5-phospho-beta-D-ribosylamine + L-glutamate + diphosphate = 5-phospho-alpha-D-ribose 1-diphosphate + L-glutamine + H2O</text>
        <dbReference type="Rhea" id="RHEA:14905"/>
        <dbReference type="ChEBI" id="CHEBI:15377"/>
        <dbReference type="ChEBI" id="CHEBI:29985"/>
        <dbReference type="ChEBI" id="CHEBI:33019"/>
        <dbReference type="ChEBI" id="CHEBI:58017"/>
        <dbReference type="ChEBI" id="CHEBI:58359"/>
        <dbReference type="ChEBI" id="CHEBI:58681"/>
        <dbReference type="EC" id="2.4.2.14"/>
    </reaction>
</comment>
<dbReference type="Gene3D" id="3.40.50.2020">
    <property type="match status" value="1"/>
</dbReference>
<dbReference type="GO" id="GO:0000287">
    <property type="term" value="F:magnesium ion binding"/>
    <property type="evidence" value="ECO:0007669"/>
    <property type="project" value="UniProtKB-UniRule"/>
</dbReference>
<feature type="binding site" evidence="7 11">
    <location>
        <position position="434"/>
    </location>
    <ligand>
        <name>[4Fe-4S] cluster</name>
        <dbReference type="ChEBI" id="CHEBI:49883"/>
    </ligand>
</feature>
<sequence length="450" mass="49958">MCGVCGVYNFDKASEMLYLGIFALQHRGQDNAGMAVWDGREVRIHKDKGLVFDIFKPEVLAALPGRVAIGHTRYPTAGDSSLVNAQPHHADTRDGRMVIVSNGDVTNMLEQTRYLKSQGFTPYGSNDAEVIVASIACYYEQSGDVARAIEMMMDNVQGSYSAILLFRGDMYVFRDPLGIRPLSLGKSGEGMVFASESCAIETMGGSYQRDIEPGELFIVKPGGTESRRLKKMPSYKHCVFEHIYFSRPDSVVYGESVAQKRFMFGQKLAQESRVLSEFVMPVPDSSNNAALGYADQAGIPFKLALIRSHYIGRTFIGSSQAIRDFAVKLKFNPVKSLIRGKKVGVVDDSIVRGTTSRKLMKFIREAGAEEIHFRIASPPIKHPCFYGVDTPRRHELIASSQSEEQIKEFVGADTLCYLSLEGLKSCLKEPENYCYACLDGRYPIDPPPDK</sequence>
<evidence type="ECO:0000256" key="2">
    <source>
        <dbReference type="ARBA" id="ARBA00010138"/>
    </source>
</evidence>
<keyword evidence="5 7" id="KW-0658">Purine biosynthesis</keyword>
<keyword evidence="7 11" id="KW-0408">Iron</keyword>
<dbReference type="CDD" id="cd06223">
    <property type="entry name" value="PRTases_typeI"/>
    <property type="match status" value="1"/>
</dbReference>
<gene>
    <name evidence="7" type="primary">purF</name>
    <name evidence="13" type="ORF">A2024_00225</name>
</gene>
<comment type="caution">
    <text evidence="13">The sequence shown here is derived from an EMBL/GenBank/DDBJ whole genome shotgun (WGS) entry which is preliminary data.</text>
</comment>
<evidence type="ECO:0000256" key="9">
    <source>
        <dbReference type="PIRSR" id="PIRSR000485-1"/>
    </source>
</evidence>
<dbReference type="InterPro" id="IPR005854">
    <property type="entry name" value="PurF"/>
</dbReference>
<keyword evidence="7 11" id="KW-0411">Iron-sulfur</keyword>
<feature type="binding site" evidence="7 10">
    <location>
        <position position="348"/>
    </location>
    <ligand>
        <name>Mg(2+)</name>
        <dbReference type="ChEBI" id="CHEBI:18420"/>
    </ligand>
</feature>
<dbReference type="GO" id="GO:0009113">
    <property type="term" value="P:purine nucleobase biosynthetic process"/>
    <property type="evidence" value="ECO:0007669"/>
    <property type="project" value="UniProtKB-UniRule"/>
</dbReference>
<dbReference type="PIRSF" id="PIRSF000485">
    <property type="entry name" value="Amd_phspho_trans"/>
    <property type="match status" value="1"/>
</dbReference>
<feature type="binding site" evidence="7 11">
    <location>
        <position position="437"/>
    </location>
    <ligand>
        <name>[4Fe-4S] cluster</name>
        <dbReference type="ChEBI" id="CHEBI:49883"/>
    </ligand>
</feature>
<comment type="similarity">
    <text evidence="2 7 8">In the C-terminal section; belongs to the purine/pyrimidine phosphoribosyltransferase family.</text>
</comment>
<comment type="function">
    <text evidence="7">Catalyzes the formation of phosphoribosylamine from phosphoribosylpyrophosphate (PRPP) and glutamine.</text>
</comment>
<dbReference type="GO" id="GO:0006189">
    <property type="term" value="P:'de novo' IMP biosynthetic process"/>
    <property type="evidence" value="ECO:0007669"/>
    <property type="project" value="UniProtKB-UniRule"/>
</dbReference>